<proteinExistence type="predicted"/>
<reference evidence="1" key="1">
    <citation type="submission" date="2022-07" db="EMBL/GenBank/DDBJ databases">
        <title>Genome Sequence of Phlebia brevispora.</title>
        <authorList>
            <person name="Buettner E."/>
        </authorList>
    </citation>
    <scope>NUCLEOTIDE SEQUENCE</scope>
    <source>
        <strain evidence="1">MPL23</strain>
    </source>
</reference>
<organism evidence="1 2">
    <name type="scientific">Phlebia brevispora</name>
    <dbReference type="NCBI Taxonomy" id="194682"/>
    <lineage>
        <taxon>Eukaryota</taxon>
        <taxon>Fungi</taxon>
        <taxon>Dikarya</taxon>
        <taxon>Basidiomycota</taxon>
        <taxon>Agaricomycotina</taxon>
        <taxon>Agaricomycetes</taxon>
        <taxon>Polyporales</taxon>
        <taxon>Meruliaceae</taxon>
        <taxon>Phlebia</taxon>
    </lineage>
</organism>
<evidence type="ECO:0000313" key="2">
    <source>
        <dbReference type="Proteomes" id="UP001148662"/>
    </source>
</evidence>
<sequence length="1278" mass="142175">MKFGEQAGCVIEAPKDAQPQYSNTSYQSLLGAASTDNPWSPFQSKLDWEVEKWAKLRGPGDTSFSELLAIEGVRESLNLSFRNAKELNSIIDDMLPKRPAFCCDEVSVAGMIFDIYFRDVLECARALYGDPEFAPYLVFVPERHYLDRDETVRLYHDMHTGKWWWSTQKSRKYILARPSFQSSSPPIKCNKTAYPIYMTIGSLSKDIRRKPSRHGQILLGYLPTIKLEHIKDPSERRRALADLFHQCMRKILKPLQKARVTGIPMASGDGVWRRCHPIFAAYIGDYPEQTLVTLVKYGGCPTCPIPIEELGSGKTLPPRDLEPIQAALAKFRCGIGTFEEACHDAGIKAVAHPFWEDLPYVHIYRSITPDILHQLYQGVIKHLVAWLQDAFGTEEIDARCTRMPPNRHVRIFKKGISTLSRVSGEEHRDIYRLLLGLIVDLRLPGGASSARLVRAVRAMLDFLYLAQYPVHSDETLQSMDEALQTFHENKQVFIDLGIREDFVLPKLHNVGHYSYYIQLYGTTDNYSTEYTERLHIDYTKDAYRASNKKDEFRQMAIWLERKEKIHRHDQYIKWRLRKNAPAPCIHLPHVTLPLHPSVRSLVPFDTLANKYGAYDIRNALASFIAKTINPSLTGLRLERAAAKEWLPLQSVPVYHKVTFANPDPFVRTNDVSDDLDIVDARPAHLGRHRGQSVPGKFNTVLVDMGRGGSTGLRGASYVGGLGWQLTDCDRLEGYRAAQVRVVFKLKHDITRAYRNQSAGICDAAVIPLARIKRSLYLFPVFGPEAPHFLPPVDYTRFPRKDISKPPPEENAYNAWSAKATVVSTGPEATLGPLAGRKVILKDNVCLAGVPCEFGTAVFSDWIPTMDATVVTRILEAGGTIIGKGTCENFCAYGVSNTAASGPVGNPFDKTRSAGGSTSGVAVLIVQGDADLGIGGDQGGSIRIPASHCGIVGLKPTFGLVPYTGIISSETSIDHTGPMSRDVFSNAELLKVIAGVDGMDDRQIAGTPFPGQVPDYPVLLSAARSAKALLSVGENRSGLTPGNTRKLRIGILKEGETSHVMDLRVVACVRTAAKRFEALGAEVVEVSVPGHTQAPLIGRAYRLTQSNNLLGRSSGTRQVYLNDLTDKIMPWTQDKFEKLFSNSSSSLIQGLFADQYYPSLHGKAHNLIRRLRLDYDNIFKDVDILLMPTLPYVAKKLLPQDAPPLTHFEAQWGLTFNTFPFNLTGHPALSVPCGMLSPPEGPEDLKLPVGMQLVGRYLDELALYKAALAWEEANNWKTL</sequence>
<comment type="caution">
    <text evidence="1">The sequence shown here is derived from an EMBL/GenBank/DDBJ whole genome shotgun (WGS) entry which is preliminary data.</text>
</comment>
<accession>A0ACC1TDT1</accession>
<dbReference type="Proteomes" id="UP001148662">
    <property type="component" value="Unassembled WGS sequence"/>
</dbReference>
<name>A0ACC1TDT1_9APHY</name>
<dbReference type="EMBL" id="JANHOG010000044">
    <property type="protein sequence ID" value="KAJ3559132.1"/>
    <property type="molecule type" value="Genomic_DNA"/>
</dbReference>
<protein>
    <submittedName>
        <fullName evidence="1">Uncharacterized protein</fullName>
    </submittedName>
</protein>
<keyword evidence="2" id="KW-1185">Reference proteome</keyword>
<gene>
    <name evidence="1" type="ORF">NM688_g529</name>
</gene>
<evidence type="ECO:0000313" key="1">
    <source>
        <dbReference type="EMBL" id="KAJ3559132.1"/>
    </source>
</evidence>